<comment type="similarity">
    <text evidence="7">Belongs to the PINc/VapC protein family.</text>
</comment>
<evidence type="ECO:0000256" key="5">
    <source>
        <dbReference type="ARBA" id="ARBA00022801"/>
    </source>
</evidence>
<dbReference type="RefSeq" id="WP_315725431.1">
    <property type="nucleotide sequence ID" value="NZ_JAVUPU010000003.1"/>
</dbReference>
<evidence type="ECO:0000256" key="7">
    <source>
        <dbReference type="ARBA" id="ARBA00038093"/>
    </source>
</evidence>
<protein>
    <submittedName>
        <fullName evidence="9">Type II toxin-antitoxin system VapC family toxin</fullName>
    </submittedName>
</protein>
<evidence type="ECO:0000313" key="10">
    <source>
        <dbReference type="Proteomes" id="UP001259572"/>
    </source>
</evidence>
<dbReference type="PANTHER" id="PTHR33653:SF1">
    <property type="entry name" value="RIBONUCLEASE VAPC2"/>
    <property type="match status" value="1"/>
</dbReference>
<evidence type="ECO:0000256" key="6">
    <source>
        <dbReference type="ARBA" id="ARBA00022842"/>
    </source>
</evidence>
<dbReference type="Gene3D" id="3.40.50.1010">
    <property type="entry name" value="5'-nuclease"/>
    <property type="match status" value="1"/>
</dbReference>
<dbReference type="PANTHER" id="PTHR33653">
    <property type="entry name" value="RIBONUCLEASE VAPC2"/>
    <property type="match status" value="1"/>
</dbReference>
<dbReference type="SUPFAM" id="SSF88723">
    <property type="entry name" value="PIN domain-like"/>
    <property type="match status" value="1"/>
</dbReference>
<keyword evidence="6" id="KW-0460">Magnesium</keyword>
<dbReference type="Proteomes" id="UP001259572">
    <property type="component" value="Unassembled WGS sequence"/>
</dbReference>
<keyword evidence="10" id="KW-1185">Reference proteome</keyword>
<proteinExistence type="inferred from homology"/>
<feature type="domain" description="PIN" evidence="8">
    <location>
        <begin position="2"/>
        <end position="120"/>
    </location>
</feature>
<keyword evidence="4" id="KW-0479">Metal-binding</keyword>
<organism evidence="9 10">
    <name type="scientific">Sphingosinicella rhizophila</name>
    <dbReference type="NCBI Taxonomy" id="3050082"/>
    <lineage>
        <taxon>Bacteria</taxon>
        <taxon>Pseudomonadati</taxon>
        <taxon>Pseudomonadota</taxon>
        <taxon>Alphaproteobacteria</taxon>
        <taxon>Sphingomonadales</taxon>
        <taxon>Sphingosinicellaceae</taxon>
        <taxon>Sphingosinicella</taxon>
    </lineage>
</organism>
<reference evidence="9 10" key="1">
    <citation type="submission" date="2023-05" db="EMBL/GenBank/DDBJ databases">
        <authorList>
            <person name="Guo Y."/>
        </authorList>
    </citation>
    <scope>NUCLEOTIDE SEQUENCE [LARGE SCALE GENOMIC DNA]</scope>
    <source>
        <strain evidence="9 10">GR2756</strain>
    </source>
</reference>
<keyword evidence="3" id="KW-0540">Nuclease</keyword>
<evidence type="ECO:0000259" key="8">
    <source>
        <dbReference type="Pfam" id="PF01850"/>
    </source>
</evidence>
<dbReference type="InterPro" id="IPR029060">
    <property type="entry name" value="PIN-like_dom_sf"/>
</dbReference>
<evidence type="ECO:0000256" key="3">
    <source>
        <dbReference type="ARBA" id="ARBA00022722"/>
    </source>
</evidence>
<keyword evidence="2" id="KW-1277">Toxin-antitoxin system</keyword>
<evidence type="ECO:0000256" key="4">
    <source>
        <dbReference type="ARBA" id="ARBA00022723"/>
    </source>
</evidence>
<dbReference type="InterPro" id="IPR050556">
    <property type="entry name" value="Type_II_TA_system_RNase"/>
</dbReference>
<dbReference type="EMBL" id="JAVUPU010000003">
    <property type="protein sequence ID" value="MDT9598945.1"/>
    <property type="molecule type" value="Genomic_DNA"/>
</dbReference>
<evidence type="ECO:0000256" key="2">
    <source>
        <dbReference type="ARBA" id="ARBA00022649"/>
    </source>
</evidence>
<dbReference type="Pfam" id="PF01850">
    <property type="entry name" value="PIN"/>
    <property type="match status" value="1"/>
</dbReference>
<accession>A0ABU3Q7M3</accession>
<gene>
    <name evidence="9" type="ORF">RQX22_08285</name>
</gene>
<comment type="cofactor">
    <cofactor evidence="1">
        <name>Mg(2+)</name>
        <dbReference type="ChEBI" id="CHEBI:18420"/>
    </cofactor>
</comment>
<evidence type="ECO:0000313" key="9">
    <source>
        <dbReference type="EMBL" id="MDT9598945.1"/>
    </source>
</evidence>
<dbReference type="InterPro" id="IPR002716">
    <property type="entry name" value="PIN_dom"/>
</dbReference>
<comment type="caution">
    <text evidence="9">The sequence shown here is derived from an EMBL/GenBank/DDBJ whole genome shotgun (WGS) entry which is preliminary data.</text>
</comment>
<dbReference type="CDD" id="cd18748">
    <property type="entry name" value="PIN_VapC4-5_FitB-like"/>
    <property type="match status" value="1"/>
</dbReference>
<evidence type="ECO:0000256" key="1">
    <source>
        <dbReference type="ARBA" id="ARBA00001946"/>
    </source>
</evidence>
<name>A0ABU3Q7M3_9SPHN</name>
<keyword evidence="5" id="KW-0378">Hydrolase</keyword>
<sequence length="128" mass="14028">MDTNIVSDLVRHPQGRIFDHIRKVGDANVATSIIVASELRFGAVKKNAPKLSAQLERVLSVLPVLPFEHPADEHYGILRADLERRGRPIGGNDMLIAAQAIALDAVLVTANRSEFARVADLQVENWLG</sequence>